<comment type="catalytic activity">
    <reaction evidence="12">
        <text>L-lysyl-L-alpha-amino acid(out) = L-lysyl-L-alpha-amino acid(in)</text>
        <dbReference type="Rhea" id="RHEA:79387"/>
        <dbReference type="ChEBI" id="CHEBI:229965"/>
    </reaction>
</comment>
<feature type="transmembrane region" description="Helical" evidence="25">
    <location>
        <begin position="144"/>
        <end position="165"/>
    </location>
</feature>
<dbReference type="Pfam" id="PF07690">
    <property type="entry name" value="MFS_1"/>
    <property type="match status" value="1"/>
</dbReference>
<feature type="transmembrane region" description="Helical" evidence="25">
    <location>
        <begin position="313"/>
        <end position="334"/>
    </location>
</feature>
<dbReference type="PANTHER" id="PTHR23512">
    <property type="entry name" value="MAJOR FACILITATOR SUPERFAMILY DOMAIN-CONTAINING PROTEIN 1"/>
    <property type="match status" value="1"/>
</dbReference>
<evidence type="ECO:0000256" key="20">
    <source>
        <dbReference type="ARBA" id="ARBA00044924"/>
    </source>
</evidence>
<evidence type="ECO:0000256" key="24">
    <source>
        <dbReference type="ARBA" id="ARBA00046376"/>
    </source>
</evidence>
<evidence type="ECO:0000256" key="18">
    <source>
        <dbReference type="ARBA" id="ARBA00044912"/>
    </source>
</evidence>
<evidence type="ECO:0000259" key="26">
    <source>
        <dbReference type="PROSITE" id="PS50850"/>
    </source>
</evidence>
<dbReference type="InterPro" id="IPR011701">
    <property type="entry name" value="MFS"/>
</dbReference>
<evidence type="ECO:0000256" key="17">
    <source>
        <dbReference type="ARBA" id="ARBA00044903"/>
    </source>
</evidence>
<dbReference type="PROSITE" id="PS50850">
    <property type="entry name" value="MFS"/>
    <property type="match status" value="1"/>
</dbReference>
<dbReference type="EMBL" id="JAMFLX010000002">
    <property type="protein sequence ID" value="MCL6268660.1"/>
    <property type="molecule type" value="Genomic_DNA"/>
</dbReference>
<feature type="transmembrane region" description="Helical" evidence="25">
    <location>
        <begin position="288"/>
        <end position="306"/>
    </location>
</feature>
<evidence type="ECO:0000256" key="19">
    <source>
        <dbReference type="ARBA" id="ARBA00044919"/>
    </source>
</evidence>
<comment type="function">
    <text evidence="23">Lysosomal dipeptide uniporter that selectively exports lysine, arginine or histidine-containing dipeptides with a net positive charge from the lysosome lumen into the cytosol. Could play a role in a specific type of protein O-glycosylation indirectly regulating macrophages migration and tissue invasion. Also essential for liver homeostasis.</text>
</comment>
<name>A0ABT0PBG6_9GAMM</name>
<evidence type="ECO:0000256" key="7">
    <source>
        <dbReference type="ARBA" id="ARBA00023228"/>
    </source>
</evidence>
<comment type="catalytic activity">
    <reaction evidence="8">
        <text>L-lysyl-L-alanine(out) = L-lysyl-L-alanine(in)</text>
        <dbReference type="Rhea" id="RHEA:79399"/>
        <dbReference type="ChEBI" id="CHEBI:229954"/>
    </reaction>
</comment>
<comment type="catalytic activity">
    <reaction evidence="19">
        <text>L-alanyl-L-lysine(out) = L-alanyl-L-lysine(in)</text>
        <dbReference type="Rhea" id="RHEA:79415"/>
        <dbReference type="ChEBI" id="CHEBI:192470"/>
    </reaction>
</comment>
<feature type="transmembrane region" description="Helical" evidence="25">
    <location>
        <begin position="87"/>
        <end position="106"/>
    </location>
</feature>
<comment type="catalytic activity">
    <reaction evidence="14">
        <text>L-aspartyl-L-lysine(out) = L-aspartyl-L-lysine(in)</text>
        <dbReference type="Rhea" id="RHEA:79411"/>
        <dbReference type="ChEBI" id="CHEBI:229953"/>
    </reaction>
</comment>
<dbReference type="InterPro" id="IPR036259">
    <property type="entry name" value="MFS_trans_sf"/>
</dbReference>
<comment type="catalytic activity">
    <reaction evidence="18">
        <text>L-histidyl-L-alpha-amino acid(out) = L-histidyl-L-alpha-amino acid(in)</text>
        <dbReference type="Rhea" id="RHEA:79379"/>
        <dbReference type="ChEBI" id="CHEBI:229964"/>
    </reaction>
</comment>
<feature type="transmembrane region" description="Helical" evidence="25">
    <location>
        <begin position="222"/>
        <end position="245"/>
    </location>
</feature>
<evidence type="ECO:0000256" key="22">
    <source>
        <dbReference type="ARBA" id="ARBA00045018"/>
    </source>
</evidence>
<evidence type="ECO:0000256" key="21">
    <source>
        <dbReference type="ARBA" id="ARBA00044985"/>
    </source>
</evidence>
<accession>A0ABT0PBG6</accession>
<dbReference type="Proteomes" id="UP001203338">
    <property type="component" value="Unassembled WGS sequence"/>
</dbReference>
<dbReference type="Gene3D" id="1.20.1250.20">
    <property type="entry name" value="MFS general substrate transporter like domains"/>
    <property type="match status" value="2"/>
</dbReference>
<evidence type="ECO:0000256" key="16">
    <source>
        <dbReference type="ARBA" id="ARBA00044900"/>
    </source>
</evidence>
<evidence type="ECO:0000256" key="12">
    <source>
        <dbReference type="ARBA" id="ARBA00044891"/>
    </source>
</evidence>
<keyword evidence="6 25" id="KW-0472">Membrane</keyword>
<dbReference type="RefSeq" id="WP_249697498.1">
    <property type="nucleotide sequence ID" value="NZ_JAMFLX010000002.1"/>
</dbReference>
<comment type="catalytic activity">
    <reaction evidence="9">
        <text>L-histidyl-glycine(out) = L-histidyl-glycine(in)</text>
        <dbReference type="Rhea" id="RHEA:79395"/>
        <dbReference type="ChEBI" id="CHEBI:229957"/>
    </reaction>
</comment>
<evidence type="ECO:0000256" key="2">
    <source>
        <dbReference type="ARBA" id="ARBA00008335"/>
    </source>
</evidence>
<comment type="catalytic activity">
    <reaction evidence="20">
        <text>L-lysyl-glycine(out) = L-lysyl-glycine(in)</text>
        <dbReference type="Rhea" id="RHEA:79407"/>
        <dbReference type="ChEBI" id="CHEBI:191202"/>
    </reaction>
</comment>
<sequence length="420" mass="45513">MHSLTTHVFRDRELTRLRSVVGYLTVGLFVACQFVLQGSISLMVPELKADLDMNEAGVGMLASVFYYPYVLLQVPAGWLLSMVGVRWLLAVSTLIMAGGCFVMSVADSAALAMAGRCLMGVGAAPGIVCFLSTVSSLLPVRLFGLFAAGTEIFGMVGAGIGDFLIPEGIRSSGWQGVFEWFGYTISILAFFALSFLPGKEKRPCDTCGRNCRFSDGLTNINVWLVALYSGLMFAVLNAFAALWAIPFLESNQGYDYCASNLAGMIFLGAAVGAPLLGWISDERGDSRGIMYICSALTFLTFLVILYDKITPGLHYPLMFLLGFCSSSYLMPFMMVKRWLNGSALDTGLALTNSISVMVGALLFQPLIGWLLGFYAEVSLDSYRQVLLLIPAGIVMASALLMCVKRGQIEPCPIVVEDELR</sequence>
<evidence type="ECO:0000256" key="9">
    <source>
        <dbReference type="ARBA" id="ARBA00044878"/>
    </source>
</evidence>
<evidence type="ECO:0000256" key="25">
    <source>
        <dbReference type="SAM" id="Phobius"/>
    </source>
</evidence>
<dbReference type="SUPFAM" id="SSF103473">
    <property type="entry name" value="MFS general substrate transporter"/>
    <property type="match status" value="1"/>
</dbReference>
<reference evidence="27 28" key="1">
    <citation type="submission" date="2022-05" db="EMBL/GenBank/DDBJ databases">
        <authorList>
            <person name="Park J.-S."/>
        </authorList>
    </citation>
    <scope>NUCLEOTIDE SEQUENCE [LARGE SCALE GENOMIC DNA]</scope>
    <source>
        <strain evidence="27 28">2012CJ34-2</strain>
    </source>
</reference>
<keyword evidence="3" id="KW-0813">Transport</keyword>
<keyword evidence="4 25" id="KW-0812">Transmembrane</keyword>
<keyword evidence="7" id="KW-0458">Lysosome</keyword>
<evidence type="ECO:0000256" key="3">
    <source>
        <dbReference type="ARBA" id="ARBA00022448"/>
    </source>
</evidence>
<feature type="domain" description="Major facilitator superfamily (MFS) profile" evidence="26">
    <location>
        <begin position="1"/>
        <end position="409"/>
    </location>
</feature>
<comment type="subunit">
    <text evidence="24">Homodimer. Interacts with lysosomal protein GLMP (via lumenal domain); the interaction starts while both proteins are still in the endoplasmic reticulum and is required for stabilization of MFSD1 in lysosomes but has no direct effect on its targeting to lysosomes or transporter activity.</text>
</comment>
<evidence type="ECO:0000256" key="5">
    <source>
        <dbReference type="ARBA" id="ARBA00022989"/>
    </source>
</evidence>
<comment type="catalytic activity">
    <reaction evidence="13">
        <text>L-alpha-aminoacyl-L-lysine(out) = L-alpha-aminoacyl-L-lysine(in)</text>
        <dbReference type="Rhea" id="RHEA:79383"/>
        <dbReference type="ChEBI" id="CHEBI:229966"/>
    </reaction>
</comment>
<keyword evidence="28" id="KW-1185">Reference proteome</keyword>
<comment type="catalytic activity">
    <reaction evidence="15">
        <text>L-arginyl-L-alpha-amino acid(out) = L-arginyl-L-alpha-amino acid(in)</text>
        <dbReference type="Rhea" id="RHEA:79371"/>
        <dbReference type="ChEBI" id="CHEBI:84315"/>
    </reaction>
</comment>
<comment type="catalytic activity">
    <reaction evidence="10">
        <text>L-alpha-aminoacyl-L-arginine(out) = L-alpha-aminoacyl-L-arginine(in)</text>
        <dbReference type="Rhea" id="RHEA:79367"/>
        <dbReference type="ChEBI" id="CHEBI:229968"/>
    </reaction>
</comment>
<evidence type="ECO:0000256" key="1">
    <source>
        <dbReference type="ARBA" id="ARBA00004155"/>
    </source>
</evidence>
<feature type="transmembrane region" description="Helical" evidence="25">
    <location>
        <begin position="177"/>
        <end position="196"/>
    </location>
</feature>
<evidence type="ECO:0000256" key="11">
    <source>
        <dbReference type="ARBA" id="ARBA00044884"/>
    </source>
</evidence>
<evidence type="ECO:0000256" key="15">
    <source>
        <dbReference type="ARBA" id="ARBA00044899"/>
    </source>
</evidence>
<comment type="similarity">
    <text evidence="2">Belongs to the major facilitator superfamily.</text>
</comment>
<gene>
    <name evidence="27" type="ORF">M3P05_01665</name>
</gene>
<evidence type="ECO:0000256" key="4">
    <source>
        <dbReference type="ARBA" id="ARBA00022692"/>
    </source>
</evidence>
<comment type="catalytic activity">
    <reaction evidence="11">
        <text>L-alpha-aminoacyl-L-histidine(out) = L-alpha-aminoacyl-L-histidine(in)</text>
        <dbReference type="Rhea" id="RHEA:79375"/>
        <dbReference type="ChEBI" id="CHEBI:229967"/>
    </reaction>
</comment>
<evidence type="ECO:0000256" key="8">
    <source>
        <dbReference type="ARBA" id="ARBA00044876"/>
    </source>
</evidence>
<feature type="transmembrane region" description="Helical" evidence="25">
    <location>
        <begin position="354"/>
        <end position="373"/>
    </location>
</feature>
<protein>
    <recommendedName>
        <fullName evidence="21">Lysosomal dipeptide transporter MFSD1</fullName>
    </recommendedName>
    <alternativeName>
        <fullName evidence="22">Major facilitator superfamily domain-containing protein 1</fullName>
    </alternativeName>
</protein>
<dbReference type="InterPro" id="IPR052187">
    <property type="entry name" value="MFSD1"/>
</dbReference>
<proteinExistence type="inferred from homology"/>
<feature type="transmembrane region" description="Helical" evidence="25">
    <location>
        <begin position="257"/>
        <end position="276"/>
    </location>
</feature>
<evidence type="ECO:0000256" key="14">
    <source>
        <dbReference type="ARBA" id="ARBA00044898"/>
    </source>
</evidence>
<evidence type="ECO:0000313" key="28">
    <source>
        <dbReference type="Proteomes" id="UP001203338"/>
    </source>
</evidence>
<dbReference type="PANTHER" id="PTHR23512:SF3">
    <property type="entry name" value="MAJOR FACILITATOR SUPERFAMILY DOMAIN-CONTAINING PROTEIN 1"/>
    <property type="match status" value="1"/>
</dbReference>
<evidence type="ECO:0000256" key="6">
    <source>
        <dbReference type="ARBA" id="ARBA00023136"/>
    </source>
</evidence>
<evidence type="ECO:0000256" key="23">
    <source>
        <dbReference type="ARBA" id="ARBA00045709"/>
    </source>
</evidence>
<keyword evidence="5 25" id="KW-1133">Transmembrane helix</keyword>
<comment type="subcellular location">
    <subcellularLocation>
        <location evidence="1">Lysosome membrane</location>
        <topology evidence="1">Multi-pass membrane protein</topology>
    </subcellularLocation>
</comment>
<comment type="catalytic activity">
    <reaction evidence="17">
        <text>L-arginyl-glycine(out) = L-arginyl-glycine(in)</text>
        <dbReference type="Rhea" id="RHEA:79391"/>
        <dbReference type="ChEBI" id="CHEBI:229955"/>
    </reaction>
</comment>
<comment type="caution">
    <text evidence="27">The sequence shown here is derived from an EMBL/GenBank/DDBJ whole genome shotgun (WGS) entry which is preliminary data.</text>
</comment>
<evidence type="ECO:0000256" key="13">
    <source>
        <dbReference type="ARBA" id="ARBA00044893"/>
    </source>
</evidence>
<organism evidence="27 28">
    <name type="scientific">Parendozoicomonas callyspongiae</name>
    <dbReference type="NCBI Taxonomy" id="2942213"/>
    <lineage>
        <taxon>Bacteria</taxon>
        <taxon>Pseudomonadati</taxon>
        <taxon>Pseudomonadota</taxon>
        <taxon>Gammaproteobacteria</taxon>
        <taxon>Oceanospirillales</taxon>
        <taxon>Endozoicomonadaceae</taxon>
        <taxon>Parendozoicomonas</taxon>
    </lineage>
</organism>
<feature type="transmembrane region" description="Helical" evidence="25">
    <location>
        <begin position="56"/>
        <end position="81"/>
    </location>
</feature>
<dbReference type="InterPro" id="IPR020846">
    <property type="entry name" value="MFS_dom"/>
</dbReference>
<feature type="transmembrane region" description="Helical" evidence="25">
    <location>
        <begin position="118"/>
        <end position="138"/>
    </location>
</feature>
<evidence type="ECO:0000256" key="10">
    <source>
        <dbReference type="ARBA" id="ARBA00044881"/>
    </source>
</evidence>
<feature type="transmembrane region" description="Helical" evidence="25">
    <location>
        <begin position="385"/>
        <end position="401"/>
    </location>
</feature>
<feature type="transmembrane region" description="Helical" evidence="25">
    <location>
        <begin position="20"/>
        <end position="44"/>
    </location>
</feature>
<evidence type="ECO:0000313" key="27">
    <source>
        <dbReference type="EMBL" id="MCL6268660.1"/>
    </source>
</evidence>
<comment type="catalytic activity">
    <reaction evidence="16">
        <text>L-lysyl-L-lysine(out) = L-lysyl-L-lysine(in)</text>
        <dbReference type="Rhea" id="RHEA:79403"/>
        <dbReference type="ChEBI" id="CHEBI:229956"/>
    </reaction>
</comment>